<dbReference type="Proteomes" id="UP000694044">
    <property type="component" value="Unassembled WGS sequence"/>
</dbReference>
<evidence type="ECO:0000313" key="4">
    <source>
        <dbReference type="Proteomes" id="UP000694044"/>
    </source>
</evidence>
<comment type="caution">
    <text evidence="3">The sequence shown here is derived from an EMBL/GenBank/DDBJ whole genome shotgun (WGS) entry which is preliminary data.</text>
</comment>
<dbReference type="PANTHER" id="PTHR11709:SF511">
    <property type="entry name" value="LACCASE"/>
    <property type="match status" value="1"/>
</dbReference>
<sequence>MNEQHPFHLHSHSPWVVGSGTASIDEIHNNLFPALKLDGPMARDVYTVPPCTYDERGVCTDVGYLVLRFTADNPGVCIFHCHIDWHLDAGLSMIFVEGEEELQKKGASAFSNSTLSVCGSMQSPNSSSNSV</sequence>
<reference evidence="3" key="1">
    <citation type="submission" date="2021-02" db="EMBL/GenBank/DDBJ databases">
        <authorList>
            <person name="Palmer J.M."/>
        </authorList>
    </citation>
    <scope>NUCLEOTIDE SEQUENCE</scope>
    <source>
        <strain evidence="3">SCRP734</strain>
    </source>
</reference>
<dbReference type="PANTHER" id="PTHR11709">
    <property type="entry name" value="MULTI-COPPER OXIDASE"/>
    <property type="match status" value="1"/>
</dbReference>
<dbReference type="AlphaFoldDB" id="A0A8T1VSM4"/>
<organism evidence="3 4">
    <name type="scientific">Phytophthora pseudosyringae</name>
    <dbReference type="NCBI Taxonomy" id="221518"/>
    <lineage>
        <taxon>Eukaryota</taxon>
        <taxon>Sar</taxon>
        <taxon>Stramenopiles</taxon>
        <taxon>Oomycota</taxon>
        <taxon>Peronosporomycetes</taxon>
        <taxon>Peronosporales</taxon>
        <taxon>Peronosporaceae</taxon>
        <taxon>Phytophthora</taxon>
    </lineage>
</organism>
<dbReference type="GO" id="GO:0016491">
    <property type="term" value="F:oxidoreductase activity"/>
    <property type="evidence" value="ECO:0007669"/>
    <property type="project" value="InterPro"/>
</dbReference>
<dbReference type="InterPro" id="IPR011706">
    <property type="entry name" value="Cu-oxidase_C"/>
</dbReference>
<gene>
    <name evidence="3" type="primary">FET3_2</name>
    <name evidence="3" type="ORF">PHYPSEUDO_004195</name>
</gene>
<dbReference type="PROSITE" id="PS00080">
    <property type="entry name" value="MULTICOPPER_OXIDASE2"/>
    <property type="match status" value="1"/>
</dbReference>
<evidence type="ECO:0000259" key="2">
    <source>
        <dbReference type="Pfam" id="PF07731"/>
    </source>
</evidence>
<dbReference type="GO" id="GO:0005507">
    <property type="term" value="F:copper ion binding"/>
    <property type="evidence" value="ECO:0007669"/>
    <property type="project" value="InterPro"/>
</dbReference>
<proteinExistence type="predicted"/>
<evidence type="ECO:0000313" key="3">
    <source>
        <dbReference type="EMBL" id="KAG7382960.1"/>
    </source>
</evidence>
<keyword evidence="4" id="KW-1185">Reference proteome</keyword>
<dbReference type="OrthoDB" id="2121828at2759"/>
<protein>
    <submittedName>
        <fullName evidence="3">Ferroxidase fet3</fullName>
    </submittedName>
</protein>
<dbReference type="Pfam" id="PF07731">
    <property type="entry name" value="Cu-oxidase_2"/>
    <property type="match status" value="1"/>
</dbReference>
<feature type="domain" description="Plastocyanin-like" evidence="2">
    <location>
        <begin position="4"/>
        <end position="100"/>
    </location>
</feature>
<name>A0A8T1VSM4_9STRA</name>
<dbReference type="InterPro" id="IPR045087">
    <property type="entry name" value="Cu-oxidase_fam"/>
</dbReference>
<dbReference type="EMBL" id="JAGDFM010000191">
    <property type="protein sequence ID" value="KAG7382960.1"/>
    <property type="molecule type" value="Genomic_DNA"/>
</dbReference>
<evidence type="ECO:0000256" key="1">
    <source>
        <dbReference type="ARBA" id="ARBA00022723"/>
    </source>
</evidence>
<keyword evidence="1" id="KW-0479">Metal-binding</keyword>
<dbReference type="InterPro" id="IPR002355">
    <property type="entry name" value="Cu_oxidase_Cu_BS"/>
</dbReference>
<accession>A0A8T1VSM4</accession>